<dbReference type="FunFam" id="1.10.10.10:FF:000001">
    <property type="entry name" value="LysR family transcriptional regulator"/>
    <property type="match status" value="1"/>
</dbReference>
<dbReference type="AlphaFoldDB" id="A0A9X1SSY1"/>
<evidence type="ECO:0000313" key="6">
    <source>
        <dbReference type="EMBL" id="MCD5311202.1"/>
    </source>
</evidence>
<dbReference type="PRINTS" id="PR00039">
    <property type="entry name" value="HTHLYSR"/>
</dbReference>
<dbReference type="PROSITE" id="PS50931">
    <property type="entry name" value="HTH_LYSR"/>
    <property type="match status" value="1"/>
</dbReference>
<dbReference type="Pfam" id="PF03466">
    <property type="entry name" value="LysR_substrate"/>
    <property type="match status" value="1"/>
</dbReference>
<keyword evidence="3" id="KW-0238">DNA-binding</keyword>
<evidence type="ECO:0000259" key="5">
    <source>
        <dbReference type="PROSITE" id="PS50931"/>
    </source>
</evidence>
<dbReference type="PANTHER" id="PTHR30346:SF0">
    <property type="entry name" value="HCA OPERON TRANSCRIPTIONAL ACTIVATOR HCAR"/>
    <property type="match status" value="1"/>
</dbReference>
<dbReference type="InterPro" id="IPR036390">
    <property type="entry name" value="WH_DNA-bd_sf"/>
</dbReference>
<keyword evidence="4" id="KW-0804">Transcription</keyword>
<dbReference type="Gene3D" id="3.40.190.290">
    <property type="match status" value="1"/>
</dbReference>
<evidence type="ECO:0000256" key="3">
    <source>
        <dbReference type="ARBA" id="ARBA00023125"/>
    </source>
</evidence>
<dbReference type="GO" id="GO:0003677">
    <property type="term" value="F:DNA binding"/>
    <property type="evidence" value="ECO:0007669"/>
    <property type="project" value="UniProtKB-KW"/>
</dbReference>
<organism evidence="6 7">
    <name type="scientific">Kineosporia babensis</name>
    <dbReference type="NCBI Taxonomy" id="499548"/>
    <lineage>
        <taxon>Bacteria</taxon>
        <taxon>Bacillati</taxon>
        <taxon>Actinomycetota</taxon>
        <taxon>Actinomycetes</taxon>
        <taxon>Kineosporiales</taxon>
        <taxon>Kineosporiaceae</taxon>
        <taxon>Kineosporia</taxon>
    </lineage>
</organism>
<dbReference type="InterPro" id="IPR000847">
    <property type="entry name" value="LysR_HTH_N"/>
</dbReference>
<dbReference type="EMBL" id="JAJOMB010000004">
    <property type="protein sequence ID" value="MCD5311202.1"/>
    <property type="molecule type" value="Genomic_DNA"/>
</dbReference>
<dbReference type="PANTHER" id="PTHR30346">
    <property type="entry name" value="TRANSCRIPTIONAL DUAL REGULATOR HCAR-RELATED"/>
    <property type="match status" value="1"/>
</dbReference>
<dbReference type="InterPro" id="IPR005119">
    <property type="entry name" value="LysR_subst-bd"/>
</dbReference>
<dbReference type="Pfam" id="PF00126">
    <property type="entry name" value="HTH_1"/>
    <property type="match status" value="1"/>
</dbReference>
<accession>A0A9X1SSY1</accession>
<sequence>METRQMRYFVAVAEELNFGRAAQRLAMAQPPLSRAIQQLERHLGTRLFERDKRAVSLTPAGTVLLHEVRTLLTGIEAAERRTRQAGTDPDRITLVAKAGIDRQRLADLLAAFTRERPDVKVEVVLAAMGESEPMLRDGRAHLGLLTLPLEEAGGLDYEVIDIENRVAILPSGHPYGERAALSLAEMDRIPGLPQGRWPRPDGSYPDGPGPEIHNQLQLLQMVGLGLATAVITESCVVTATSHGLITVPVADAAPVTNVIAWPAQSRSTVVADLVRTAVQG</sequence>
<dbReference type="SUPFAM" id="SSF46785">
    <property type="entry name" value="Winged helix' DNA-binding domain"/>
    <property type="match status" value="1"/>
</dbReference>
<dbReference type="Gene3D" id="1.10.10.10">
    <property type="entry name" value="Winged helix-like DNA-binding domain superfamily/Winged helix DNA-binding domain"/>
    <property type="match status" value="1"/>
</dbReference>
<keyword evidence="7" id="KW-1185">Reference proteome</keyword>
<evidence type="ECO:0000256" key="4">
    <source>
        <dbReference type="ARBA" id="ARBA00023163"/>
    </source>
</evidence>
<evidence type="ECO:0000256" key="1">
    <source>
        <dbReference type="ARBA" id="ARBA00009437"/>
    </source>
</evidence>
<dbReference type="InterPro" id="IPR036388">
    <property type="entry name" value="WH-like_DNA-bd_sf"/>
</dbReference>
<dbReference type="RefSeq" id="WP_231440380.1">
    <property type="nucleotide sequence ID" value="NZ_JAJOMB010000004.1"/>
</dbReference>
<keyword evidence="2" id="KW-0805">Transcription regulation</keyword>
<gene>
    <name evidence="6" type="ORF">LR394_09855</name>
</gene>
<evidence type="ECO:0000256" key="2">
    <source>
        <dbReference type="ARBA" id="ARBA00023015"/>
    </source>
</evidence>
<dbReference type="Proteomes" id="UP001138997">
    <property type="component" value="Unassembled WGS sequence"/>
</dbReference>
<reference evidence="6" key="1">
    <citation type="submission" date="2021-11" db="EMBL/GenBank/DDBJ databases">
        <title>Streptomyces corallinus and Kineosporia corallina sp. nov., two new coral-derived marine actinobacteria.</title>
        <authorList>
            <person name="Buangrab K."/>
            <person name="Sutthacheep M."/>
            <person name="Yeemin T."/>
            <person name="Harunari E."/>
            <person name="Igarashi Y."/>
            <person name="Sripreechasak P."/>
            <person name="Kanchanasin P."/>
            <person name="Tanasupawat S."/>
            <person name="Phongsopitanun W."/>
        </authorList>
    </citation>
    <scope>NUCLEOTIDE SEQUENCE</scope>
    <source>
        <strain evidence="6">JCM 31032</strain>
    </source>
</reference>
<name>A0A9X1SSY1_9ACTN</name>
<dbReference type="SUPFAM" id="SSF53850">
    <property type="entry name" value="Periplasmic binding protein-like II"/>
    <property type="match status" value="1"/>
</dbReference>
<feature type="domain" description="HTH lysR-type" evidence="5">
    <location>
        <begin position="1"/>
        <end position="58"/>
    </location>
</feature>
<dbReference type="GO" id="GO:0003700">
    <property type="term" value="F:DNA-binding transcription factor activity"/>
    <property type="evidence" value="ECO:0007669"/>
    <property type="project" value="InterPro"/>
</dbReference>
<dbReference type="GO" id="GO:0032993">
    <property type="term" value="C:protein-DNA complex"/>
    <property type="evidence" value="ECO:0007669"/>
    <property type="project" value="TreeGrafter"/>
</dbReference>
<comment type="caution">
    <text evidence="6">The sequence shown here is derived from an EMBL/GenBank/DDBJ whole genome shotgun (WGS) entry which is preliminary data.</text>
</comment>
<evidence type="ECO:0000313" key="7">
    <source>
        <dbReference type="Proteomes" id="UP001138997"/>
    </source>
</evidence>
<protein>
    <submittedName>
        <fullName evidence="6">LysR family transcriptional regulator</fullName>
    </submittedName>
</protein>
<proteinExistence type="inferred from homology"/>
<comment type="similarity">
    <text evidence="1">Belongs to the LysR transcriptional regulatory family.</text>
</comment>